<protein>
    <recommendedName>
        <fullName evidence="4">ABC transporter</fullName>
    </recommendedName>
</protein>
<feature type="transmembrane region" description="Helical" evidence="1">
    <location>
        <begin position="253"/>
        <end position="275"/>
    </location>
</feature>
<dbReference type="GO" id="GO:0005886">
    <property type="term" value="C:plasma membrane"/>
    <property type="evidence" value="ECO:0007669"/>
    <property type="project" value="TreeGrafter"/>
</dbReference>
<dbReference type="AlphaFoldDB" id="A0A512BQS0"/>
<proteinExistence type="predicted"/>
<keyword evidence="1" id="KW-1133">Transmembrane helix</keyword>
<organism evidence="2 3">
    <name type="scientific">Microvirga aerophila</name>
    <dbReference type="NCBI Taxonomy" id="670291"/>
    <lineage>
        <taxon>Bacteria</taxon>
        <taxon>Pseudomonadati</taxon>
        <taxon>Pseudomonadota</taxon>
        <taxon>Alphaproteobacteria</taxon>
        <taxon>Hyphomicrobiales</taxon>
        <taxon>Methylobacteriaceae</taxon>
        <taxon>Microvirga</taxon>
    </lineage>
</organism>
<keyword evidence="1" id="KW-0472">Membrane</keyword>
<accession>A0A512BQS0</accession>
<dbReference type="RefSeq" id="WP_114185890.1">
    <property type="nucleotide sequence ID" value="NZ_BJYU01000021.1"/>
</dbReference>
<evidence type="ECO:0000256" key="1">
    <source>
        <dbReference type="SAM" id="Phobius"/>
    </source>
</evidence>
<evidence type="ECO:0000313" key="3">
    <source>
        <dbReference type="Proteomes" id="UP000321085"/>
    </source>
</evidence>
<dbReference type="PANTHER" id="PTHR30503:SF3">
    <property type="entry name" value="INNER MEMBRANE PROTEIN YEDI"/>
    <property type="match status" value="1"/>
</dbReference>
<evidence type="ECO:0000313" key="2">
    <source>
        <dbReference type="EMBL" id="GEO14272.1"/>
    </source>
</evidence>
<feature type="transmembrane region" description="Helical" evidence="1">
    <location>
        <begin position="310"/>
        <end position="336"/>
    </location>
</feature>
<dbReference type="EMBL" id="BJYU01000021">
    <property type="protein sequence ID" value="GEO14272.1"/>
    <property type="molecule type" value="Genomic_DNA"/>
</dbReference>
<name>A0A512BQS0_9HYPH</name>
<evidence type="ECO:0008006" key="4">
    <source>
        <dbReference type="Google" id="ProtNLM"/>
    </source>
</evidence>
<feature type="transmembrane region" description="Helical" evidence="1">
    <location>
        <begin position="76"/>
        <end position="94"/>
    </location>
</feature>
<dbReference type="PANTHER" id="PTHR30503">
    <property type="entry name" value="INNER MEMBRANE PROTEIN YEDI"/>
    <property type="match status" value="1"/>
</dbReference>
<feature type="transmembrane region" description="Helical" evidence="1">
    <location>
        <begin position="175"/>
        <end position="197"/>
    </location>
</feature>
<dbReference type="Pfam" id="PF05661">
    <property type="entry name" value="DUF808"/>
    <property type="match status" value="2"/>
</dbReference>
<keyword evidence="1" id="KW-0812">Transmembrane</keyword>
<gene>
    <name evidence="2" type="ORF">MAE02_19680</name>
</gene>
<reference evidence="2 3" key="1">
    <citation type="submission" date="2019-07" db="EMBL/GenBank/DDBJ databases">
        <title>Whole genome shotgun sequence of Microvirga aerophila NBRC 106136.</title>
        <authorList>
            <person name="Hosoyama A."/>
            <person name="Uohara A."/>
            <person name="Ohji S."/>
            <person name="Ichikawa N."/>
        </authorList>
    </citation>
    <scope>NUCLEOTIDE SEQUENCE [LARGE SCALE GENOMIC DNA]</scope>
    <source>
        <strain evidence="2 3">NBRC 106136</strain>
    </source>
</reference>
<dbReference type="PIRSF" id="PIRSF016660">
    <property type="entry name" value="YedI"/>
    <property type="match status" value="1"/>
</dbReference>
<dbReference type="OrthoDB" id="9814178at2"/>
<dbReference type="InterPro" id="IPR008526">
    <property type="entry name" value="YedI"/>
</dbReference>
<dbReference type="Proteomes" id="UP000321085">
    <property type="component" value="Unassembled WGS sequence"/>
</dbReference>
<sequence length="355" mass="36319">MSIGLIALLDDIAGLAKVAAASLDDVTAQAARAGVKAAGVVIDDAAVTPRYVVGFAAARELPIVGRIALGSMKNKLLYLLPAALALSLFAPWAITPLLMIGGAYLCYEGTEKVYEALWPHHAHEHERAIGAASQSAESFETEKVNGAIKTDFILSAEIMAITLATVPNASFWTQALVLATVGVGITALVYGGVALIVKADDVGVALAASDRPISRLGRIFGGDATGAPPSGPDRLVRPLTKAVGRGLVLGMPILLKLLSIVGTAAMVWVGGGIIIHGLEGYGLPALGHAIHAAGETIGHALPAVAGLAEWAVSAAASGLFGLLLGAAVIPFAQYVVSPVLAKLRKDPNKSIQHHS</sequence>
<comment type="caution">
    <text evidence="2">The sequence shown here is derived from an EMBL/GenBank/DDBJ whole genome shotgun (WGS) entry which is preliminary data.</text>
</comment>
<keyword evidence="3" id="KW-1185">Reference proteome</keyword>